<feature type="region of interest" description="Disordered" evidence="1">
    <location>
        <begin position="604"/>
        <end position="632"/>
    </location>
</feature>
<feature type="transmembrane region" description="Helical" evidence="2">
    <location>
        <begin position="571"/>
        <end position="593"/>
    </location>
</feature>
<dbReference type="Proteomes" id="UP001239795">
    <property type="component" value="Unassembled WGS sequence"/>
</dbReference>
<evidence type="ECO:0000256" key="2">
    <source>
        <dbReference type="SAM" id="Phobius"/>
    </source>
</evidence>
<proteinExistence type="predicted"/>
<feature type="region of interest" description="Disordered" evidence="1">
    <location>
        <begin position="1"/>
        <end position="39"/>
    </location>
</feature>
<evidence type="ECO:0000313" key="4">
    <source>
        <dbReference type="Proteomes" id="UP001239795"/>
    </source>
</evidence>
<keyword evidence="2" id="KW-1133">Transmembrane helix</keyword>
<keyword evidence="2" id="KW-0472">Membrane</keyword>
<organism evidence="3 4">
    <name type="scientific">Colletotrichum melonis</name>
    <dbReference type="NCBI Taxonomy" id="1209925"/>
    <lineage>
        <taxon>Eukaryota</taxon>
        <taxon>Fungi</taxon>
        <taxon>Dikarya</taxon>
        <taxon>Ascomycota</taxon>
        <taxon>Pezizomycotina</taxon>
        <taxon>Sordariomycetes</taxon>
        <taxon>Hypocreomycetidae</taxon>
        <taxon>Glomerellales</taxon>
        <taxon>Glomerellaceae</taxon>
        <taxon>Colletotrichum</taxon>
        <taxon>Colletotrichum acutatum species complex</taxon>
    </lineage>
</organism>
<evidence type="ECO:0000256" key="1">
    <source>
        <dbReference type="SAM" id="MobiDB-lite"/>
    </source>
</evidence>
<dbReference type="EMBL" id="MLGG01000068">
    <property type="protein sequence ID" value="KAK1449265.1"/>
    <property type="molecule type" value="Genomic_DNA"/>
</dbReference>
<dbReference type="AlphaFoldDB" id="A0AAI9XHK8"/>
<comment type="caution">
    <text evidence="3">The sequence shown here is derived from an EMBL/GenBank/DDBJ whole genome shotgun (WGS) entry which is preliminary data.</text>
</comment>
<keyword evidence="2" id="KW-0812">Transmembrane</keyword>
<name>A0AAI9XHK8_9PEZI</name>
<sequence>MTLHQEKTASSCSLSPQPADPKTEPVGPTKLPKPLDVQVPNRVEQAGPFPWPERFFNRRILPREWENTPWLYVTLRDMEQDLKCPEEEDILRSLRTEENWAPDQFRLDIFLDILRGRTLQQLEEGAYGVPETKVALLIDSNNLGSKPVFRPFLGGLSARQFLREATKDRYELDDVQSSVSSGFVEAERRLIYVVDLDSWSILALLGSSSESLYREVTECILNHLSAKSEIGVSFTTEGPETFLLQLSFPVRALRTTAEPRTDDRKKRSNGEPLRSSMDITFMRRFTEMPIDATSFDVIYSSHTSAIVTGFDQYRWTGVALLESWYEDALDDEPHPDMVARYDNDKDDGLISDPLGRGNDVMRSSWEPRSYFIRILQIRLNQINGEWESLSFHFHIAIAAALRQHKQLLDDLLIVSRSFNAQQEAERKLDEWEMMVKQAGDVLRELKKVLGETLSGAAVFTETDVNYFLHQDGRAGDAIDCMMPLSQIRKTLNKIGRTHRDIVELQETCESMLESGITGRKKFILKKKMNATNPLEIRMLSWTTMMSQPLLNVAAIFSCDGIITFPRTWYNFLYALFIMVSAMGFVVVFLLQLVESGVSLFDRKAGGETSTEESSRKRGVTGPVNTNSRLPPRRSTWCTSGMGHFQRRHADIGLLDLSGRSVLGQPAIIGPSLPKPPIAILASHKGYTEPLAQLT</sequence>
<protein>
    <submittedName>
        <fullName evidence="3">Uncharacterized protein</fullName>
    </submittedName>
</protein>
<evidence type="ECO:0000313" key="3">
    <source>
        <dbReference type="EMBL" id="KAK1449265.1"/>
    </source>
</evidence>
<keyword evidence="4" id="KW-1185">Reference proteome</keyword>
<reference evidence="3 4" key="1">
    <citation type="submission" date="2016-10" db="EMBL/GenBank/DDBJ databases">
        <title>The genome sequence of Colletotrichum fioriniae PJ7.</title>
        <authorList>
            <person name="Baroncelli R."/>
        </authorList>
    </citation>
    <scope>NUCLEOTIDE SEQUENCE [LARGE SCALE GENOMIC DNA]</scope>
    <source>
        <strain evidence="3">Col 31</strain>
    </source>
</reference>
<accession>A0AAI9XHK8</accession>
<gene>
    <name evidence="3" type="ORF">CMEL01_08580</name>
</gene>